<reference evidence="2" key="1">
    <citation type="submission" date="2021-03" db="EMBL/GenBank/DDBJ databases">
        <title>Roseibium sp. CAU 1637 isolated from Incheon.</title>
        <authorList>
            <person name="Kim W."/>
        </authorList>
    </citation>
    <scope>NUCLEOTIDE SEQUENCE</scope>
    <source>
        <strain evidence="2">CAU 1637</strain>
    </source>
</reference>
<evidence type="ECO:0000313" key="2">
    <source>
        <dbReference type="EMBL" id="MBO0344850.1"/>
    </source>
</evidence>
<dbReference type="InterPro" id="IPR000335">
    <property type="entry name" value="Bleomycin-R"/>
</dbReference>
<dbReference type="GO" id="GO:0046677">
    <property type="term" value="P:response to antibiotic"/>
    <property type="evidence" value="ECO:0007669"/>
    <property type="project" value="UniProtKB-KW"/>
</dbReference>
<dbReference type="EMBL" id="JAFLNF010000002">
    <property type="protein sequence ID" value="MBO0344850.1"/>
    <property type="molecule type" value="Genomic_DNA"/>
</dbReference>
<keyword evidence="3" id="KW-1185">Reference proteome</keyword>
<dbReference type="Proteomes" id="UP000664779">
    <property type="component" value="Unassembled WGS sequence"/>
</dbReference>
<dbReference type="RefSeq" id="WP_206939036.1">
    <property type="nucleotide sequence ID" value="NZ_JAFLNF010000002.1"/>
</dbReference>
<dbReference type="SUPFAM" id="SSF54593">
    <property type="entry name" value="Glyoxalase/Bleomycin resistance protein/Dihydroxybiphenyl dioxygenase"/>
    <property type="match status" value="1"/>
</dbReference>
<accession>A0A939EMF4</accession>
<dbReference type="InterPro" id="IPR029068">
    <property type="entry name" value="Glyas_Bleomycin-R_OHBP_Dase"/>
</dbReference>
<proteinExistence type="predicted"/>
<protein>
    <submittedName>
        <fullName evidence="2">VOC family protein</fullName>
    </submittedName>
</protein>
<name>A0A939EMF4_9HYPH</name>
<dbReference type="CDD" id="cd08349">
    <property type="entry name" value="BLMA_like"/>
    <property type="match status" value="1"/>
</dbReference>
<keyword evidence="1" id="KW-0046">Antibiotic resistance</keyword>
<organism evidence="2 3">
    <name type="scientific">Roseibium limicola</name>
    <dbReference type="NCBI Taxonomy" id="2816037"/>
    <lineage>
        <taxon>Bacteria</taxon>
        <taxon>Pseudomonadati</taxon>
        <taxon>Pseudomonadota</taxon>
        <taxon>Alphaproteobacteria</taxon>
        <taxon>Hyphomicrobiales</taxon>
        <taxon>Stappiaceae</taxon>
        <taxon>Roseibium</taxon>
    </lineage>
</organism>
<dbReference type="AlphaFoldDB" id="A0A939EMF4"/>
<evidence type="ECO:0000313" key="3">
    <source>
        <dbReference type="Proteomes" id="UP000664779"/>
    </source>
</evidence>
<sequence length="117" mass="13754">MSDENAVECIPVLPSLDLAVTRDFYRDVLAFRVIYESPTRVILRRETMELHFWLTDRAEFCENSSCYIRGGGIDALFEEFHNKQVPRLSDFAVRPWNMKEFHLHDPHGNLLIFARIP</sequence>
<comment type="caution">
    <text evidence="2">The sequence shown here is derived from an EMBL/GenBank/DDBJ whole genome shotgun (WGS) entry which is preliminary data.</text>
</comment>
<evidence type="ECO:0000256" key="1">
    <source>
        <dbReference type="ARBA" id="ARBA00023251"/>
    </source>
</evidence>
<gene>
    <name evidence="2" type="ORF">J0X15_06450</name>
</gene>
<dbReference type="Gene3D" id="3.10.180.10">
    <property type="entry name" value="2,3-Dihydroxybiphenyl 1,2-Dioxygenase, domain 1"/>
    <property type="match status" value="1"/>
</dbReference>